<dbReference type="GO" id="GO:0004674">
    <property type="term" value="F:protein serine/threonine kinase activity"/>
    <property type="evidence" value="ECO:0007669"/>
    <property type="project" value="UniProtKB-KW"/>
</dbReference>
<dbReference type="PANTHER" id="PTHR43289:SF34">
    <property type="entry name" value="SERINE_THREONINE-PROTEIN KINASE YBDM-RELATED"/>
    <property type="match status" value="1"/>
</dbReference>
<feature type="non-terminal residue" evidence="8">
    <location>
        <position position="481"/>
    </location>
</feature>
<feature type="binding site" evidence="5">
    <location>
        <position position="114"/>
    </location>
    <ligand>
        <name>ATP</name>
        <dbReference type="ChEBI" id="CHEBI:30616"/>
    </ligand>
</feature>
<dbReference type="Gene3D" id="1.10.510.10">
    <property type="entry name" value="Transferase(Phosphotransferase) domain 1"/>
    <property type="match status" value="1"/>
</dbReference>
<dbReference type="PROSITE" id="PS00107">
    <property type="entry name" value="PROTEIN_KINASE_ATP"/>
    <property type="match status" value="1"/>
</dbReference>
<keyword evidence="2 5" id="KW-0547">Nucleotide-binding</keyword>
<dbReference type="SMART" id="SM00220">
    <property type="entry name" value="S_TKc"/>
    <property type="match status" value="1"/>
</dbReference>
<evidence type="ECO:0000256" key="1">
    <source>
        <dbReference type="ARBA" id="ARBA00022679"/>
    </source>
</evidence>
<feature type="transmembrane region" description="Helical" evidence="6">
    <location>
        <begin position="384"/>
        <end position="405"/>
    </location>
</feature>
<keyword evidence="4 5" id="KW-0067">ATP-binding</keyword>
<dbReference type="PROSITE" id="PS50011">
    <property type="entry name" value="PROTEIN_KINASE_DOM"/>
    <property type="match status" value="1"/>
</dbReference>
<dbReference type="GO" id="GO:0005524">
    <property type="term" value="F:ATP binding"/>
    <property type="evidence" value="ECO:0007669"/>
    <property type="project" value="UniProtKB-UniRule"/>
</dbReference>
<evidence type="ECO:0000313" key="9">
    <source>
        <dbReference type="Proteomes" id="UP000739538"/>
    </source>
</evidence>
<evidence type="ECO:0000256" key="4">
    <source>
        <dbReference type="ARBA" id="ARBA00022840"/>
    </source>
</evidence>
<evidence type="ECO:0000256" key="3">
    <source>
        <dbReference type="ARBA" id="ARBA00022777"/>
    </source>
</evidence>
<keyword evidence="1" id="KW-0808">Transferase</keyword>
<dbReference type="EMBL" id="JAGQHS010000073">
    <property type="protein sequence ID" value="MCA9756921.1"/>
    <property type="molecule type" value="Genomic_DNA"/>
</dbReference>
<dbReference type="Gene3D" id="3.30.200.20">
    <property type="entry name" value="Phosphorylase Kinase, domain 1"/>
    <property type="match status" value="1"/>
</dbReference>
<organism evidence="8 9">
    <name type="scientific">Eiseniibacteriota bacterium</name>
    <dbReference type="NCBI Taxonomy" id="2212470"/>
    <lineage>
        <taxon>Bacteria</taxon>
        <taxon>Candidatus Eiseniibacteriota</taxon>
    </lineage>
</organism>
<accession>A0A956SDZ9</accession>
<feature type="domain" description="Protein kinase" evidence="7">
    <location>
        <begin position="83"/>
        <end position="365"/>
    </location>
</feature>
<reference evidence="8" key="2">
    <citation type="journal article" date="2021" name="Microbiome">
        <title>Successional dynamics and alternative stable states in a saline activated sludge microbial community over 9 years.</title>
        <authorList>
            <person name="Wang Y."/>
            <person name="Ye J."/>
            <person name="Ju F."/>
            <person name="Liu L."/>
            <person name="Boyd J.A."/>
            <person name="Deng Y."/>
            <person name="Parks D.H."/>
            <person name="Jiang X."/>
            <person name="Yin X."/>
            <person name="Woodcroft B.J."/>
            <person name="Tyson G.W."/>
            <person name="Hugenholtz P."/>
            <person name="Polz M.F."/>
            <person name="Zhang T."/>
        </authorList>
    </citation>
    <scope>NUCLEOTIDE SEQUENCE</scope>
    <source>
        <strain evidence="8">HKST-UBA02</strain>
    </source>
</reference>
<keyword evidence="6" id="KW-1133">Transmembrane helix</keyword>
<name>A0A956SDZ9_UNCEI</name>
<dbReference type="Pfam" id="PF00069">
    <property type="entry name" value="Pkinase"/>
    <property type="match status" value="1"/>
</dbReference>
<evidence type="ECO:0000256" key="2">
    <source>
        <dbReference type="ARBA" id="ARBA00022741"/>
    </source>
</evidence>
<dbReference type="PROSITE" id="PS00108">
    <property type="entry name" value="PROTEIN_KINASE_ST"/>
    <property type="match status" value="1"/>
</dbReference>
<reference evidence="8" key="1">
    <citation type="submission" date="2020-04" db="EMBL/GenBank/DDBJ databases">
        <authorList>
            <person name="Zhang T."/>
        </authorList>
    </citation>
    <scope>NUCLEOTIDE SEQUENCE</scope>
    <source>
        <strain evidence="8">HKST-UBA02</strain>
    </source>
</reference>
<comment type="caution">
    <text evidence="8">The sequence shown here is derived from an EMBL/GenBank/DDBJ whole genome shotgun (WGS) entry which is preliminary data.</text>
</comment>
<evidence type="ECO:0000313" key="8">
    <source>
        <dbReference type="EMBL" id="MCA9756921.1"/>
    </source>
</evidence>
<dbReference type="AlphaFoldDB" id="A0A956SDZ9"/>
<keyword evidence="6" id="KW-0472">Membrane</keyword>
<keyword evidence="3 8" id="KW-0418">Kinase</keyword>
<proteinExistence type="predicted"/>
<dbReference type="SUPFAM" id="SSF56112">
    <property type="entry name" value="Protein kinase-like (PK-like)"/>
    <property type="match status" value="1"/>
</dbReference>
<dbReference type="CDD" id="cd14014">
    <property type="entry name" value="STKc_PknB_like"/>
    <property type="match status" value="1"/>
</dbReference>
<keyword evidence="6" id="KW-0812">Transmembrane</keyword>
<dbReference type="Proteomes" id="UP000739538">
    <property type="component" value="Unassembled WGS sequence"/>
</dbReference>
<dbReference type="InterPro" id="IPR008271">
    <property type="entry name" value="Ser/Thr_kinase_AS"/>
</dbReference>
<evidence type="ECO:0000256" key="5">
    <source>
        <dbReference type="PROSITE-ProRule" id="PRU10141"/>
    </source>
</evidence>
<dbReference type="InterPro" id="IPR017441">
    <property type="entry name" value="Protein_kinase_ATP_BS"/>
</dbReference>
<sequence>MTEHDFESIQRIFERASELAPEDRLDFLEEACGGDTKLISHVAELLRSHDDPVVIRAVEQSWPRPVEVVGSTNDSAGRRIGPYRIVRRIGVGGMGAVYLARRDDDQFDQEVALKLISIGIPGAEAWSRFRDERQILARLNHPHIARLLDGGMTSEGLLYFVMEYVDGVPIDRHCSVEHLEYRDRLRLFLDVCSAVQHAHSMLVVHRDLKPANVLVDRSGSVRLLDFGIAKSLEAEQRETLTRTGISPMTPEYASPEQARGEPVTTASDVYSLGVMLHLLLTGRLPYELRGASPAEIERIITSAEPEKPSRVVRSEGGDPALVRALESELDLVIARTLHKDPARRYATVDQLAEDIGRHLDGKPVLARGDAFSYRAAKFIGRNRLLVSAAAILALVIVAGSISTAWQARTARRQAALAEAERDRALVESRKADEVARFLTGLFEVADPTSEVPDTLQVDEILDRGAFRIESELNGQPELQAS</sequence>
<dbReference type="InterPro" id="IPR011009">
    <property type="entry name" value="Kinase-like_dom_sf"/>
</dbReference>
<dbReference type="PANTHER" id="PTHR43289">
    <property type="entry name" value="MITOGEN-ACTIVATED PROTEIN KINASE KINASE KINASE 20-RELATED"/>
    <property type="match status" value="1"/>
</dbReference>
<gene>
    <name evidence="8" type="ORF">KDA27_14040</name>
</gene>
<dbReference type="InterPro" id="IPR000719">
    <property type="entry name" value="Prot_kinase_dom"/>
</dbReference>
<protein>
    <submittedName>
        <fullName evidence="8">Serine/threonine protein kinase</fullName>
    </submittedName>
</protein>
<evidence type="ECO:0000259" key="7">
    <source>
        <dbReference type="PROSITE" id="PS50011"/>
    </source>
</evidence>
<keyword evidence="8" id="KW-0723">Serine/threonine-protein kinase</keyword>
<evidence type="ECO:0000256" key="6">
    <source>
        <dbReference type="SAM" id="Phobius"/>
    </source>
</evidence>